<evidence type="ECO:0000256" key="2">
    <source>
        <dbReference type="ARBA" id="ARBA00023315"/>
    </source>
</evidence>
<dbReference type="Pfam" id="PF00583">
    <property type="entry name" value="Acetyltransf_1"/>
    <property type="match status" value="1"/>
</dbReference>
<dbReference type="CDD" id="cd04301">
    <property type="entry name" value="NAT_SF"/>
    <property type="match status" value="1"/>
</dbReference>
<dbReference type="InterPro" id="IPR050832">
    <property type="entry name" value="Bact_Acetyltransf"/>
</dbReference>
<dbReference type="RefSeq" id="WP_126672879.1">
    <property type="nucleotide sequence ID" value="NZ_RYZR01000003.1"/>
</dbReference>
<dbReference type="InterPro" id="IPR016181">
    <property type="entry name" value="Acyl_CoA_acyltransferase"/>
</dbReference>
<dbReference type="PANTHER" id="PTHR43877">
    <property type="entry name" value="AMINOALKYLPHOSPHONATE N-ACETYLTRANSFERASE-RELATED-RELATED"/>
    <property type="match status" value="1"/>
</dbReference>
<dbReference type="EMBL" id="RYZR01000003">
    <property type="protein sequence ID" value="RUL66253.1"/>
    <property type="molecule type" value="Genomic_DNA"/>
</dbReference>
<protein>
    <submittedName>
        <fullName evidence="4">GNAT family N-acetyltransferase</fullName>
    </submittedName>
</protein>
<dbReference type="OrthoDB" id="7054990at2"/>
<evidence type="ECO:0000313" key="4">
    <source>
        <dbReference type="EMBL" id="RUL66253.1"/>
    </source>
</evidence>
<sequence length="145" mass="16001">MAETAVVRRAHKRDAEQIAACLSSLGYGTTSALVQVKLDGIDDSRRDVVFVCQFGDSVVGVVSLHAIPLFHTSGELVRITSLAVLEGWFRKGVGAMLIEASERWGWSVGAARIEVTSGDHRDGAHRFYEAMGYFMTERRFIKSRP</sequence>
<organism evidence="4 5">
    <name type="scientific">Dyella dinghuensis</name>
    <dbReference type="NCBI Taxonomy" id="1920169"/>
    <lineage>
        <taxon>Bacteria</taxon>
        <taxon>Pseudomonadati</taxon>
        <taxon>Pseudomonadota</taxon>
        <taxon>Gammaproteobacteria</taxon>
        <taxon>Lysobacterales</taxon>
        <taxon>Rhodanobacteraceae</taxon>
        <taxon>Dyella</taxon>
    </lineage>
</organism>
<dbReference type="PROSITE" id="PS51186">
    <property type="entry name" value="GNAT"/>
    <property type="match status" value="1"/>
</dbReference>
<evidence type="ECO:0000256" key="1">
    <source>
        <dbReference type="ARBA" id="ARBA00022679"/>
    </source>
</evidence>
<reference evidence="4 5" key="1">
    <citation type="submission" date="2018-12" db="EMBL/GenBank/DDBJ databases">
        <title>Dyella dinghuensis sp. nov. DHOA06 and Dyella choica sp. nov. 4M-K27, isolated from forest soil.</title>
        <authorList>
            <person name="Qiu L.-H."/>
            <person name="Gao Z.-H."/>
        </authorList>
    </citation>
    <scope>NUCLEOTIDE SEQUENCE [LARGE SCALE GENOMIC DNA]</scope>
    <source>
        <strain evidence="4 5">DHOA06</strain>
    </source>
</reference>
<dbReference type="Gene3D" id="3.40.630.30">
    <property type="match status" value="1"/>
</dbReference>
<dbReference type="GO" id="GO:0016747">
    <property type="term" value="F:acyltransferase activity, transferring groups other than amino-acyl groups"/>
    <property type="evidence" value="ECO:0007669"/>
    <property type="project" value="InterPro"/>
</dbReference>
<accession>A0A3S0S575</accession>
<proteinExistence type="predicted"/>
<keyword evidence="1 4" id="KW-0808">Transferase</keyword>
<dbReference type="SUPFAM" id="SSF55729">
    <property type="entry name" value="Acyl-CoA N-acyltransferases (Nat)"/>
    <property type="match status" value="1"/>
</dbReference>
<gene>
    <name evidence="4" type="ORF">EKH79_06125</name>
</gene>
<dbReference type="InterPro" id="IPR000182">
    <property type="entry name" value="GNAT_dom"/>
</dbReference>
<evidence type="ECO:0000313" key="5">
    <source>
        <dbReference type="Proteomes" id="UP000267077"/>
    </source>
</evidence>
<evidence type="ECO:0000259" key="3">
    <source>
        <dbReference type="PROSITE" id="PS51186"/>
    </source>
</evidence>
<dbReference type="Proteomes" id="UP000267077">
    <property type="component" value="Unassembled WGS sequence"/>
</dbReference>
<comment type="caution">
    <text evidence="4">The sequence shown here is derived from an EMBL/GenBank/DDBJ whole genome shotgun (WGS) entry which is preliminary data.</text>
</comment>
<dbReference type="AlphaFoldDB" id="A0A3S0S575"/>
<feature type="domain" description="N-acetyltransferase" evidence="3">
    <location>
        <begin position="5"/>
        <end position="145"/>
    </location>
</feature>
<keyword evidence="2" id="KW-0012">Acyltransferase</keyword>
<name>A0A3S0S575_9GAMM</name>
<keyword evidence="5" id="KW-1185">Reference proteome</keyword>
<dbReference type="PANTHER" id="PTHR43877:SF1">
    <property type="entry name" value="ACETYLTRANSFERASE"/>
    <property type="match status" value="1"/>
</dbReference>